<keyword evidence="2" id="KW-1185">Reference proteome</keyword>
<sequence>MKTEIEIEEAILKITMKIKTEYPELSKYLEEMPVTVPDTKNPEINIKILQDYYNSLESLLKKYTLK</sequence>
<dbReference type="Proteomes" id="UP000236737">
    <property type="component" value="Unassembled WGS sequence"/>
</dbReference>
<gene>
    <name evidence="1" type="ORF">SAMN04488130_108112</name>
</gene>
<dbReference type="RefSeq" id="WP_104000191.1">
    <property type="nucleotide sequence ID" value="NZ_FNVP01000008.1"/>
</dbReference>
<proteinExistence type="predicted"/>
<dbReference type="AlphaFoldDB" id="A0A1H5YPU4"/>
<accession>A0A1H5YPU4</accession>
<protein>
    <submittedName>
        <fullName evidence="1">Uncharacterized protein</fullName>
    </submittedName>
</protein>
<dbReference type="OrthoDB" id="680581at2"/>
<organism evidence="1 2">
    <name type="scientific">Flavobacterium urumqiense</name>
    <dbReference type="NCBI Taxonomy" id="935224"/>
    <lineage>
        <taxon>Bacteria</taxon>
        <taxon>Pseudomonadati</taxon>
        <taxon>Bacteroidota</taxon>
        <taxon>Flavobacteriia</taxon>
        <taxon>Flavobacteriales</taxon>
        <taxon>Flavobacteriaceae</taxon>
        <taxon>Flavobacterium</taxon>
    </lineage>
</organism>
<evidence type="ECO:0000313" key="1">
    <source>
        <dbReference type="EMBL" id="SEG26131.1"/>
    </source>
</evidence>
<name>A0A1H5YPU4_9FLAO</name>
<dbReference type="EMBL" id="FNVP01000008">
    <property type="protein sequence ID" value="SEG26131.1"/>
    <property type="molecule type" value="Genomic_DNA"/>
</dbReference>
<reference evidence="2" key="1">
    <citation type="submission" date="2016-10" db="EMBL/GenBank/DDBJ databases">
        <authorList>
            <person name="Varghese N."/>
            <person name="Submissions S."/>
        </authorList>
    </citation>
    <scope>NUCLEOTIDE SEQUENCE [LARGE SCALE GENOMIC DNA]</scope>
    <source>
        <strain evidence="2">CGMCC 1.9230</strain>
    </source>
</reference>
<evidence type="ECO:0000313" key="2">
    <source>
        <dbReference type="Proteomes" id="UP000236737"/>
    </source>
</evidence>